<feature type="non-terminal residue" evidence="1">
    <location>
        <position position="50"/>
    </location>
</feature>
<organism evidence="1 2">
    <name type="scientific">Papaver atlanticum</name>
    <dbReference type="NCBI Taxonomy" id="357466"/>
    <lineage>
        <taxon>Eukaryota</taxon>
        <taxon>Viridiplantae</taxon>
        <taxon>Streptophyta</taxon>
        <taxon>Embryophyta</taxon>
        <taxon>Tracheophyta</taxon>
        <taxon>Spermatophyta</taxon>
        <taxon>Magnoliopsida</taxon>
        <taxon>Ranunculales</taxon>
        <taxon>Papaveraceae</taxon>
        <taxon>Papaveroideae</taxon>
        <taxon>Papaver</taxon>
    </lineage>
</organism>
<proteinExistence type="predicted"/>
<dbReference type="AlphaFoldDB" id="A0AAD4SRB2"/>
<evidence type="ECO:0000313" key="2">
    <source>
        <dbReference type="Proteomes" id="UP001202328"/>
    </source>
</evidence>
<dbReference type="EMBL" id="JAJJMB010009125">
    <property type="protein sequence ID" value="KAI3916195.1"/>
    <property type="molecule type" value="Genomic_DNA"/>
</dbReference>
<reference evidence="1" key="1">
    <citation type="submission" date="2022-04" db="EMBL/GenBank/DDBJ databases">
        <title>A functionally conserved STORR gene fusion in Papaver species that diverged 16.8 million years ago.</title>
        <authorList>
            <person name="Catania T."/>
        </authorList>
    </citation>
    <scope>NUCLEOTIDE SEQUENCE</scope>
    <source>
        <strain evidence="1">S-188037</strain>
    </source>
</reference>
<accession>A0AAD4SRB2</accession>
<name>A0AAD4SRB2_9MAGN</name>
<comment type="caution">
    <text evidence="1">The sequence shown here is derived from an EMBL/GenBank/DDBJ whole genome shotgun (WGS) entry which is preliminary data.</text>
</comment>
<keyword evidence="2" id="KW-1185">Reference proteome</keyword>
<gene>
    <name evidence="1" type="ORF">MKW98_004636</name>
</gene>
<protein>
    <submittedName>
        <fullName evidence="1">Uncharacterized protein</fullName>
    </submittedName>
</protein>
<dbReference type="GO" id="GO:0003676">
    <property type="term" value="F:nucleic acid binding"/>
    <property type="evidence" value="ECO:0007669"/>
    <property type="project" value="InterPro"/>
</dbReference>
<dbReference type="SUPFAM" id="SSF46946">
    <property type="entry name" value="S13-like H2TH domain"/>
    <property type="match status" value="1"/>
</dbReference>
<evidence type="ECO:0000313" key="1">
    <source>
        <dbReference type="EMBL" id="KAI3916195.1"/>
    </source>
</evidence>
<dbReference type="InterPro" id="IPR010979">
    <property type="entry name" value="Ribosomal_uS13-like_H2TH"/>
</dbReference>
<dbReference type="Proteomes" id="UP001202328">
    <property type="component" value="Unassembled WGS sequence"/>
</dbReference>
<sequence length="50" mass="5660">MLLTLSVQPTLKPPISELGPDALLEPMTTDEFFQLLRKNKIVIKPLLLDQ</sequence>